<evidence type="ECO:0000256" key="1">
    <source>
        <dbReference type="SAM" id="MobiDB-lite"/>
    </source>
</evidence>
<reference evidence="3" key="1">
    <citation type="journal article" date="2019" name="Int. J. Syst. Evol. Microbiol.">
        <title>The Global Catalogue of Microorganisms (GCM) 10K type strain sequencing project: providing services to taxonomists for standard genome sequencing and annotation.</title>
        <authorList>
            <consortium name="The Broad Institute Genomics Platform"/>
            <consortium name="The Broad Institute Genome Sequencing Center for Infectious Disease"/>
            <person name="Wu L."/>
            <person name="Ma J."/>
        </authorList>
    </citation>
    <scope>NUCLEOTIDE SEQUENCE [LARGE SCALE GENOMIC DNA]</scope>
    <source>
        <strain evidence="3">JCM 30331</strain>
    </source>
</reference>
<accession>A0ABQ2F2T4</accession>
<evidence type="ECO:0000313" key="2">
    <source>
        <dbReference type="EMBL" id="GGK34084.1"/>
    </source>
</evidence>
<dbReference type="EMBL" id="BMPP01000014">
    <property type="protein sequence ID" value="GGK34084.1"/>
    <property type="molecule type" value="Genomic_DNA"/>
</dbReference>
<proteinExistence type="predicted"/>
<keyword evidence="3" id="KW-1185">Reference proteome</keyword>
<dbReference type="Proteomes" id="UP000647587">
    <property type="component" value="Unassembled WGS sequence"/>
</dbReference>
<comment type="caution">
    <text evidence="2">The sequence shown here is derived from an EMBL/GenBank/DDBJ whole genome shotgun (WGS) entry which is preliminary data.</text>
</comment>
<name>A0ABQ2F2T4_9DEIO</name>
<organism evidence="2 3">
    <name type="scientific">Deinococcus malanensis</name>
    <dbReference type="NCBI Taxonomy" id="1706855"/>
    <lineage>
        <taxon>Bacteria</taxon>
        <taxon>Thermotogati</taxon>
        <taxon>Deinococcota</taxon>
        <taxon>Deinococci</taxon>
        <taxon>Deinococcales</taxon>
        <taxon>Deinococcaceae</taxon>
        <taxon>Deinococcus</taxon>
    </lineage>
</organism>
<sequence length="128" mass="14021">MKEHRAPEPGTSPGWSRLVIIGGQEAEEGPRDVLRVVIRRVGGNLTDALHSAKAATTWKDYGTGMTSDEGSSARFLRLREQTVPSRADPTPVPAQGTLSHRLRWHQPLAEHELAADLQAQSLKVPQVE</sequence>
<protein>
    <submittedName>
        <fullName evidence="2">Uncharacterized protein</fullName>
    </submittedName>
</protein>
<evidence type="ECO:0000313" key="3">
    <source>
        <dbReference type="Proteomes" id="UP000647587"/>
    </source>
</evidence>
<feature type="region of interest" description="Disordered" evidence="1">
    <location>
        <begin position="81"/>
        <end position="100"/>
    </location>
</feature>
<gene>
    <name evidence="2" type="ORF">GCM10008955_30190</name>
</gene>
<dbReference type="RefSeq" id="WP_189010283.1">
    <property type="nucleotide sequence ID" value="NZ_BMPP01000014.1"/>
</dbReference>